<gene>
    <name evidence="7" type="primary">msmC</name>
    <name evidence="7" type="ordered locus">Mpe_A0922</name>
</gene>
<dbReference type="Gene3D" id="2.60.120.10">
    <property type="entry name" value="Jelly Rolls"/>
    <property type="match status" value="1"/>
</dbReference>
<dbReference type="Pfam" id="PF00027">
    <property type="entry name" value="cNMP_binding"/>
    <property type="match status" value="1"/>
</dbReference>
<dbReference type="eggNOG" id="COG0664">
    <property type="taxonomic scope" value="Bacteria"/>
</dbReference>
<dbReference type="GO" id="GO:0046872">
    <property type="term" value="F:metal ion binding"/>
    <property type="evidence" value="ECO:0007669"/>
    <property type="project" value="UniProtKB-KW"/>
</dbReference>
<dbReference type="PANTHER" id="PTHR24567:SF74">
    <property type="entry name" value="HTH-TYPE TRANSCRIPTIONAL REGULATOR ARCR"/>
    <property type="match status" value="1"/>
</dbReference>
<keyword evidence="8" id="KW-1185">Reference proteome</keyword>
<dbReference type="InterPro" id="IPR014710">
    <property type="entry name" value="RmlC-like_jellyroll"/>
</dbReference>
<organism evidence="7 8">
    <name type="scientific">Methylibium petroleiphilum (strain ATCC BAA-1232 / LMG 22953 / PM1)</name>
    <dbReference type="NCBI Taxonomy" id="420662"/>
    <lineage>
        <taxon>Bacteria</taxon>
        <taxon>Pseudomonadati</taxon>
        <taxon>Pseudomonadota</taxon>
        <taxon>Betaproteobacteria</taxon>
        <taxon>Burkholderiales</taxon>
        <taxon>Sphaerotilaceae</taxon>
        <taxon>Methylibium</taxon>
    </lineage>
</organism>
<sequence length="242" mass="26916">MKRIRICSASEIPGQGMKCYDTATGSKVLVVNSGDQFHAFQGLCPHQDVCLDEGFFDGSTLTCHQHLWQWDVKTGEALGLAEAPLERYEIEHVDGEIFVLQSSALRACELFKGISDAVIGRLDALARREEHGVAAALYDIGDPADDLYILESGRVEFEIGREDRTRMAGFMLRKGEMFGWAALLQDQPRRIARATCMEPSTFLRLKGEDVLKVLAEEPAAGFLVMRQLSTLITRHLRTQGGK</sequence>
<dbReference type="CDD" id="cd00038">
    <property type="entry name" value="CAP_ED"/>
    <property type="match status" value="1"/>
</dbReference>
<dbReference type="GO" id="GO:0004497">
    <property type="term" value="F:monooxygenase activity"/>
    <property type="evidence" value="ECO:0007669"/>
    <property type="project" value="UniProtKB-KW"/>
</dbReference>
<dbReference type="STRING" id="420662.Mpe_A0922"/>
<keyword evidence="7" id="KW-0560">Oxidoreductase</keyword>
<keyword evidence="4" id="KW-0411">Iron-sulfur</keyword>
<evidence type="ECO:0000256" key="3">
    <source>
        <dbReference type="ARBA" id="ARBA00023004"/>
    </source>
</evidence>
<evidence type="ECO:0000259" key="5">
    <source>
        <dbReference type="PROSITE" id="PS50042"/>
    </source>
</evidence>
<dbReference type="AlphaFoldDB" id="A2SE95"/>
<keyword evidence="1" id="KW-0001">2Fe-2S</keyword>
<evidence type="ECO:0000313" key="7">
    <source>
        <dbReference type="EMBL" id="ABM93884.1"/>
    </source>
</evidence>
<dbReference type="GO" id="GO:0005829">
    <property type="term" value="C:cytosol"/>
    <property type="evidence" value="ECO:0007669"/>
    <property type="project" value="TreeGrafter"/>
</dbReference>
<dbReference type="RefSeq" id="WP_011828522.1">
    <property type="nucleotide sequence ID" value="NC_008825.1"/>
</dbReference>
<dbReference type="GO" id="GO:0051537">
    <property type="term" value="F:2 iron, 2 sulfur cluster binding"/>
    <property type="evidence" value="ECO:0007669"/>
    <property type="project" value="UniProtKB-KW"/>
</dbReference>
<keyword evidence="7" id="KW-0503">Monooxygenase</keyword>
<accession>A2SE95</accession>
<evidence type="ECO:0000313" key="8">
    <source>
        <dbReference type="Proteomes" id="UP000000366"/>
    </source>
</evidence>
<dbReference type="KEGG" id="mpt:Mpe_A0922"/>
<name>A2SE95_METPP</name>
<keyword evidence="2" id="KW-0479">Metal-binding</keyword>
<protein>
    <submittedName>
        <fullName evidence="7">Methanesulfonate monooxygenase component iron sulfur protein</fullName>
    </submittedName>
</protein>
<dbReference type="InterPro" id="IPR050397">
    <property type="entry name" value="Env_Response_Regulators"/>
</dbReference>
<feature type="domain" description="Rieske" evidence="6">
    <location>
        <begin position="4"/>
        <end position="99"/>
    </location>
</feature>
<dbReference type="CDD" id="cd03474">
    <property type="entry name" value="Rieske_T4moC"/>
    <property type="match status" value="1"/>
</dbReference>
<dbReference type="EMBL" id="CP000555">
    <property type="protein sequence ID" value="ABM93884.1"/>
    <property type="molecule type" value="Genomic_DNA"/>
</dbReference>
<dbReference type="InterPro" id="IPR017941">
    <property type="entry name" value="Rieske_2Fe-2S"/>
</dbReference>
<dbReference type="InterPro" id="IPR018490">
    <property type="entry name" value="cNMP-bd_dom_sf"/>
</dbReference>
<evidence type="ECO:0000256" key="2">
    <source>
        <dbReference type="ARBA" id="ARBA00022723"/>
    </source>
</evidence>
<dbReference type="SMART" id="SM00100">
    <property type="entry name" value="cNMP"/>
    <property type="match status" value="1"/>
</dbReference>
<proteinExistence type="predicted"/>
<dbReference type="HOGENOM" id="CLU_1146153_0_0_4"/>
<dbReference type="PROSITE" id="PS50042">
    <property type="entry name" value="CNMP_BINDING_3"/>
    <property type="match status" value="1"/>
</dbReference>
<dbReference type="PROSITE" id="PS51296">
    <property type="entry name" value="RIESKE"/>
    <property type="match status" value="1"/>
</dbReference>
<dbReference type="SUPFAM" id="SSF50022">
    <property type="entry name" value="ISP domain"/>
    <property type="match status" value="1"/>
</dbReference>
<dbReference type="InterPro" id="IPR000595">
    <property type="entry name" value="cNMP-bd_dom"/>
</dbReference>
<feature type="domain" description="Cyclic nucleotide-binding" evidence="5">
    <location>
        <begin position="110"/>
        <end position="189"/>
    </location>
</feature>
<dbReference type="Gene3D" id="2.102.10.10">
    <property type="entry name" value="Rieske [2Fe-2S] iron-sulphur domain"/>
    <property type="match status" value="1"/>
</dbReference>
<dbReference type="GO" id="GO:0003700">
    <property type="term" value="F:DNA-binding transcription factor activity"/>
    <property type="evidence" value="ECO:0007669"/>
    <property type="project" value="TreeGrafter"/>
</dbReference>
<evidence type="ECO:0000259" key="6">
    <source>
        <dbReference type="PROSITE" id="PS51296"/>
    </source>
</evidence>
<evidence type="ECO:0000256" key="1">
    <source>
        <dbReference type="ARBA" id="ARBA00022714"/>
    </source>
</evidence>
<dbReference type="Pfam" id="PF00355">
    <property type="entry name" value="Rieske"/>
    <property type="match status" value="1"/>
</dbReference>
<reference evidence="7 8" key="1">
    <citation type="journal article" date="2007" name="J. Bacteriol.">
        <title>Whole-genome analysis of the methyl tert-butyl ether-degrading beta-proteobacterium Methylibium petroleiphilum PM1.</title>
        <authorList>
            <person name="Kane S.R."/>
            <person name="Chakicherla A.Y."/>
            <person name="Chain P.S.G."/>
            <person name="Schmidt R."/>
            <person name="Shin M.W."/>
            <person name="Legler T.C."/>
            <person name="Scow K.M."/>
            <person name="Larimer F.W."/>
            <person name="Lucas S.M."/>
            <person name="Richardson P.M."/>
            <person name="Hristova K.R."/>
        </authorList>
    </citation>
    <scope>NUCLEOTIDE SEQUENCE [LARGE SCALE GENOMIC DNA]</scope>
    <source>
        <strain evidence="8">ATCC BAA-1232 / LMG 22953 / PM1</strain>
    </source>
</reference>
<dbReference type="eggNOG" id="COG2146">
    <property type="taxonomic scope" value="Bacteria"/>
</dbReference>
<dbReference type="SUPFAM" id="SSF51206">
    <property type="entry name" value="cAMP-binding domain-like"/>
    <property type="match status" value="1"/>
</dbReference>
<dbReference type="Proteomes" id="UP000000366">
    <property type="component" value="Chromosome"/>
</dbReference>
<evidence type="ECO:0000256" key="4">
    <source>
        <dbReference type="ARBA" id="ARBA00023014"/>
    </source>
</evidence>
<dbReference type="PANTHER" id="PTHR24567">
    <property type="entry name" value="CRP FAMILY TRANSCRIPTIONAL REGULATORY PROTEIN"/>
    <property type="match status" value="1"/>
</dbReference>
<dbReference type="InterPro" id="IPR036922">
    <property type="entry name" value="Rieske_2Fe-2S_sf"/>
</dbReference>
<keyword evidence="3" id="KW-0408">Iron</keyword>